<dbReference type="Proteomes" id="UP000245073">
    <property type="component" value="Unassembled WGS sequence"/>
</dbReference>
<accession>A0A2T9JUN6</accession>
<dbReference type="GO" id="GO:0016740">
    <property type="term" value="F:transferase activity"/>
    <property type="evidence" value="ECO:0007669"/>
    <property type="project" value="UniProtKB-KW"/>
</dbReference>
<reference evidence="3 4" key="1">
    <citation type="submission" date="2018-04" db="EMBL/GenBank/DDBJ databases">
        <title>The genome sequence of Caulobacter sp. 744.</title>
        <authorList>
            <person name="Gao J."/>
            <person name="Sun J."/>
        </authorList>
    </citation>
    <scope>NUCLEOTIDE SEQUENCE [LARGE SCALE GENOMIC DNA]</scope>
    <source>
        <strain evidence="3 4">774</strain>
    </source>
</reference>
<dbReference type="Pfam" id="PF04752">
    <property type="entry name" value="ChaC"/>
    <property type="match status" value="1"/>
</dbReference>
<dbReference type="CDD" id="cd06661">
    <property type="entry name" value="GGCT_like"/>
    <property type="match status" value="1"/>
</dbReference>
<dbReference type="EMBL" id="QDKQ01000052">
    <property type="protein sequence ID" value="PVM87432.1"/>
    <property type="molecule type" value="Genomic_DNA"/>
</dbReference>
<dbReference type="GO" id="GO:0005737">
    <property type="term" value="C:cytoplasm"/>
    <property type="evidence" value="ECO:0007669"/>
    <property type="project" value="TreeGrafter"/>
</dbReference>
<name>A0A2T9JUN6_9CAUL</name>
<keyword evidence="3" id="KW-0808">Transferase</keyword>
<protein>
    <recommendedName>
        <fullName evidence="1">glutathione-specific gamma-glutamylcyclotransferase</fullName>
        <ecNumber evidence="1">4.3.2.7</ecNumber>
    </recommendedName>
</protein>
<dbReference type="EC" id="4.3.2.7" evidence="1"/>
<dbReference type="PANTHER" id="PTHR12192:SF2">
    <property type="entry name" value="GLUTATHIONE-SPECIFIC GAMMA-GLUTAMYLCYCLOTRANSFERASE 2"/>
    <property type="match status" value="1"/>
</dbReference>
<dbReference type="GO" id="GO:0061928">
    <property type="term" value="F:glutathione specific gamma-glutamylcyclotransferase activity"/>
    <property type="evidence" value="ECO:0007669"/>
    <property type="project" value="UniProtKB-EC"/>
</dbReference>
<evidence type="ECO:0000256" key="1">
    <source>
        <dbReference type="ARBA" id="ARBA00012344"/>
    </source>
</evidence>
<dbReference type="Gene3D" id="3.10.490.10">
    <property type="entry name" value="Gamma-glutamyl cyclotransferase-like"/>
    <property type="match status" value="1"/>
</dbReference>
<dbReference type="OrthoDB" id="9795692at2"/>
<organism evidence="3 4">
    <name type="scientific">Caulobacter endophyticus</name>
    <dbReference type="NCBI Taxonomy" id="2172652"/>
    <lineage>
        <taxon>Bacteria</taxon>
        <taxon>Pseudomonadati</taxon>
        <taxon>Pseudomonadota</taxon>
        <taxon>Alphaproteobacteria</taxon>
        <taxon>Caulobacterales</taxon>
        <taxon>Caulobacteraceae</taxon>
        <taxon>Caulobacter</taxon>
    </lineage>
</organism>
<dbReference type="AlphaFoldDB" id="A0A2T9JUN6"/>
<proteinExistence type="predicted"/>
<evidence type="ECO:0000313" key="4">
    <source>
        <dbReference type="Proteomes" id="UP000245073"/>
    </source>
</evidence>
<dbReference type="SUPFAM" id="SSF110857">
    <property type="entry name" value="Gamma-glutamyl cyclotransferase-like"/>
    <property type="match status" value="1"/>
</dbReference>
<dbReference type="PANTHER" id="PTHR12192">
    <property type="entry name" value="CATION TRANSPORT PROTEIN CHAC-RELATED"/>
    <property type="match status" value="1"/>
</dbReference>
<evidence type="ECO:0000256" key="2">
    <source>
        <dbReference type="ARBA" id="ARBA00023239"/>
    </source>
</evidence>
<dbReference type="InterPro" id="IPR006840">
    <property type="entry name" value="ChaC"/>
</dbReference>
<evidence type="ECO:0000313" key="3">
    <source>
        <dbReference type="EMBL" id="PVM87432.1"/>
    </source>
</evidence>
<comment type="caution">
    <text evidence="3">The sequence shown here is derived from an EMBL/GenBank/DDBJ whole genome shotgun (WGS) entry which is preliminary data.</text>
</comment>
<keyword evidence="2" id="KW-0456">Lyase</keyword>
<gene>
    <name evidence="3" type="ORF">DDF67_14350</name>
</gene>
<dbReference type="InterPro" id="IPR036568">
    <property type="entry name" value="GGCT-like_sf"/>
</dbReference>
<dbReference type="RefSeq" id="WP_109101537.1">
    <property type="nucleotide sequence ID" value="NZ_QDKQ01000052.1"/>
</dbReference>
<keyword evidence="4" id="KW-1185">Reference proteome</keyword>
<dbReference type="InterPro" id="IPR013024">
    <property type="entry name" value="GGCT-like"/>
</dbReference>
<dbReference type="GO" id="GO:0006751">
    <property type="term" value="P:glutathione catabolic process"/>
    <property type="evidence" value="ECO:0007669"/>
    <property type="project" value="InterPro"/>
</dbReference>
<sequence length="182" mass="20427">MSSEQPQGGDRWVFGYGSLMWRPGFPFIDRRTAVLHGRRRAFCIYSVHHRGTYERPGLVLGLAPGGAVRGVAYRVAEAAWPEVYAYLREREQPTETYFEAWSKLRIDGNGEAPALVFLSDRKHGQWAGALTLEQQAQLIAGASGLSGPNIDYLRDLVMHLREDGVRDHAMEALLKMVEAREA</sequence>